<feature type="region of interest" description="Disordered" evidence="1">
    <location>
        <begin position="1"/>
        <end position="36"/>
    </location>
</feature>
<keyword evidence="3" id="KW-1185">Reference proteome</keyword>
<organism evidence="2 3">
    <name type="scientific">Carpinus fangiana</name>
    <dbReference type="NCBI Taxonomy" id="176857"/>
    <lineage>
        <taxon>Eukaryota</taxon>
        <taxon>Viridiplantae</taxon>
        <taxon>Streptophyta</taxon>
        <taxon>Embryophyta</taxon>
        <taxon>Tracheophyta</taxon>
        <taxon>Spermatophyta</taxon>
        <taxon>Magnoliopsida</taxon>
        <taxon>eudicotyledons</taxon>
        <taxon>Gunneridae</taxon>
        <taxon>Pentapetalae</taxon>
        <taxon>rosids</taxon>
        <taxon>fabids</taxon>
        <taxon>Fagales</taxon>
        <taxon>Betulaceae</taxon>
        <taxon>Carpinus</taxon>
    </lineage>
</organism>
<reference evidence="2 3" key="1">
    <citation type="submission" date="2019-06" db="EMBL/GenBank/DDBJ databases">
        <title>A chromosomal-level reference genome of Carpinus fangiana (Coryloideae, Betulaceae).</title>
        <authorList>
            <person name="Yang X."/>
            <person name="Wang Z."/>
            <person name="Zhang L."/>
            <person name="Hao G."/>
            <person name="Liu J."/>
            <person name="Yang Y."/>
        </authorList>
    </citation>
    <scope>NUCLEOTIDE SEQUENCE [LARGE SCALE GENOMIC DNA]</scope>
    <source>
        <strain evidence="2">Cfa_2016G</strain>
        <tissue evidence="2">Leaf</tissue>
    </source>
</reference>
<evidence type="ECO:0000256" key="1">
    <source>
        <dbReference type="SAM" id="MobiDB-lite"/>
    </source>
</evidence>
<dbReference type="AlphaFoldDB" id="A0A5N6QDT5"/>
<evidence type="ECO:0000313" key="3">
    <source>
        <dbReference type="Proteomes" id="UP000327013"/>
    </source>
</evidence>
<accession>A0A5N6QDT5</accession>
<dbReference type="EMBL" id="CM017321">
    <property type="protein sequence ID" value="KAE7997347.1"/>
    <property type="molecule type" value="Genomic_DNA"/>
</dbReference>
<feature type="compositionally biased region" description="Polar residues" evidence="1">
    <location>
        <begin position="1"/>
        <end position="33"/>
    </location>
</feature>
<proteinExistence type="predicted"/>
<sequence length="143" mass="15601">MSMSHASSRCQPTIHQTSTPMRCHPQSTTITGSHNRHVSDQIWPPQLATPFHLCPVLSPTATTNFRVVQPTIYGHPNPLFPLLLDNSTTAGSVTVYRKGSEILNQNQPISLSMPRTCRLCLLSGPACAYVLSSSHPWPSSIVA</sequence>
<dbReference type="Proteomes" id="UP000327013">
    <property type="component" value="Chromosome 1"/>
</dbReference>
<protein>
    <submittedName>
        <fullName evidence="2">Uncharacterized protein</fullName>
    </submittedName>
</protein>
<name>A0A5N6QDT5_9ROSI</name>
<gene>
    <name evidence="2" type="ORF">FH972_001989</name>
</gene>
<evidence type="ECO:0000313" key="2">
    <source>
        <dbReference type="EMBL" id="KAE7997347.1"/>
    </source>
</evidence>